<keyword evidence="11" id="KW-0413">Isomerase</keyword>
<dbReference type="InterPro" id="IPR017937">
    <property type="entry name" value="Thioredoxin_CS"/>
</dbReference>
<dbReference type="InterPro" id="IPR033954">
    <property type="entry name" value="DiS-bond_Isoase_DsbC/G"/>
</dbReference>
<dbReference type="AlphaFoldDB" id="A0A2A7U6S6"/>
<dbReference type="EMBL" id="PDDV01000011">
    <property type="protein sequence ID" value="PEH74112.1"/>
    <property type="molecule type" value="Genomic_DNA"/>
</dbReference>
<evidence type="ECO:0000256" key="7">
    <source>
        <dbReference type="ARBA" id="ARBA00023284"/>
    </source>
</evidence>
<organism evidence="11 12">
    <name type="scientific">Edwardsiella tarda</name>
    <dbReference type="NCBI Taxonomy" id="636"/>
    <lineage>
        <taxon>Bacteria</taxon>
        <taxon>Pseudomonadati</taxon>
        <taxon>Pseudomonadota</taxon>
        <taxon>Gammaproteobacteria</taxon>
        <taxon>Enterobacterales</taxon>
        <taxon>Hafniaceae</taxon>
        <taxon>Edwardsiella</taxon>
    </lineage>
</organism>
<evidence type="ECO:0000256" key="5">
    <source>
        <dbReference type="ARBA" id="ARBA00022764"/>
    </source>
</evidence>
<dbReference type="PANTHER" id="PTHR35272">
    <property type="entry name" value="THIOL:DISULFIDE INTERCHANGE PROTEIN DSBC-RELATED"/>
    <property type="match status" value="1"/>
</dbReference>
<comment type="subcellular location">
    <subcellularLocation>
        <location evidence="1 8">Periplasm</location>
    </subcellularLocation>
</comment>
<evidence type="ECO:0000256" key="4">
    <source>
        <dbReference type="ARBA" id="ARBA00022729"/>
    </source>
</evidence>
<keyword evidence="6" id="KW-1015">Disulfide bond</keyword>
<evidence type="ECO:0000259" key="9">
    <source>
        <dbReference type="Pfam" id="PF10411"/>
    </source>
</evidence>
<evidence type="ECO:0000256" key="3">
    <source>
        <dbReference type="ARBA" id="ARBA00011738"/>
    </source>
</evidence>
<dbReference type="InterPro" id="IPR012336">
    <property type="entry name" value="Thioredoxin-like_fold"/>
</dbReference>
<proteinExistence type="inferred from homology"/>
<dbReference type="OrthoDB" id="12976at2"/>
<accession>A0A2A7U6S6</accession>
<comment type="function">
    <text evidence="8">Required for disulfide bond formation in some periplasmic proteins. Acts by transferring its disulfide bond to other proteins and is reduced in the process.</text>
</comment>
<feature type="chain" id="PRO_5011826615" description="Thiol:disulfide interchange protein" evidence="8">
    <location>
        <begin position="24"/>
        <end position="240"/>
    </location>
</feature>
<feature type="domain" description="Thioredoxin-like fold" evidence="10">
    <location>
        <begin position="106"/>
        <end position="229"/>
    </location>
</feature>
<dbReference type="SUPFAM" id="SSF52833">
    <property type="entry name" value="Thioredoxin-like"/>
    <property type="match status" value="1"/>
</dbReference>
<dbReference type="InterPro" id="IPR051470">
    <property type="entry name" value="Thiol:disulfide_interchange"/>
</dbReference>
<dbReference type="PANTHER" id="PTHR35272:SF3">
    <property type="entry name" value="THIOL:DISULFIDE INTERCHANGE PROTEIN DSBC"/>
    <property type="match status" value="1"/>
</dbReference>
<reference evidence="12" key="1">
    <citation type="submission" date="2017-09" db="EMBL/GenBank/DDBJ databases">
        <title>FDA dAtabase for Regulatory Grade micrObial Sequences (FDA-ARGOS): Supporting development and validation of Infectious Disease Dx tests.</title>
        <authorList>
            <person name="Goldberg B."/>
            <person name="Campos J."/>
            <person name="Tallon L."/>
            <person name="Sadzewicz L."/>
            <person name="Ott S."/>
            <person name="Zhao X."/>
            <person name="Nagaraj S."/>
            <person name="Vavikolanu K."/>
            <person name="Aluvathingal J."/>
            <person name="Nadendla S."/>
            <person name="Geyer C."/>
            <person name="Sichtig H."/>
        </authorList>
    </citation>
    <scope>NUCLEOTIDE SEQUENCE [LARGE SCALE GENOMIC DNA]</scope>
    <source>
        <strain evidence="12">FDAARGOS_370</strain>
    </source>
</reference>
<dbReference type="NCBIfam" id="NF008129">
    <property type="entry name" value="PRK10877.1"/>
    <property type="match status" value="1"/>
</dbReference>
<dbReference type="STRING" id="636.AAW15_02380"/>
<evidence type="ECO:0000256" key="6">
    <source>
        <dbReference type="ARBA" id="ARBA00023157"/>
    </source>
</evidence>
<sequence>MGYEKSVIWLALLAASVSGLARADDATIQQSLKKLGIQQTQIQSSPLAGLKTVFTEGGVLYVTDDGKYILQGPMYDVSGAVPENVTNQLLLQRLNKLEPEMIVYKAPKQKYVITVFTDITCGYCHKLHSQIKEYNDLGITVRYLAFPRQGLDSKAEKDMQSIWCMADRRKAFDEAVKGEAISPATCDINIKSHYELGVQFGIQGTPAIVLSNGMVIPGYQGPKEMLAMLDAQAQMSQKKG</sequence>
<comment type="subunit">
    <text evidence="3">Homodimer.</text>
</comment>
<dbReference type="PROSITE" id="PS00194">
    <property type="entry name" value="THIOREDOXIN_1"/>
    <property type="match status" value="1"/>
</dbReference>
<dbReference type="GO" id="GO:0016853">
    <property type="term" value="F:isomerase activity"/>
    <property type="evidence" value="ECO:0007669"/>
    <property type="project" value="UniProtKB-KW"/>
</dbReference>
<dbReference type="CDD" id="cd03020">
    <property type="entry name" value="DsbA_DsbC_DsbG"/>
    <property type="match status" value="1"/>
</dbReference>
<dbReference type="SUPFAM" id="SSF54423">
    <property type="entry name" value="DsbC/DsbG N-terminal domain-like"/>
    <property type="match status" value="1"/>
</dbReference>
<protein>
    <recommendedName>
        <fullName evidence="8">Thiol:disulfide interchange protein</fullName>
    </recommendedName>
</protein>
<comment type="similarity">
    <text evidence="2 8">Belongs to the thioredoxin family. DsbC subfamily.</text>
</comment>
<dbReference type="Gene3D" id="3.40.30.10">
    <property type="entry name" value="Glutaredoxin"/>
    <property type="match status" value="1"/>
</dbReference>
<keyword evidence="4 8" id="KW-0732">Signal</keyword>
<keyword evidence="7 8" id="KW-0676">Redox-active center</keyword>
<dbReference type="FunFam" id="3.40.30.10:FF:000083">
    <property type="entry name" value="Thiol:disulfide interchange protein"/>
    <property type="match status" value="1"/>
</dbReference>
<gene>
    <name evidence="11" type="ORF">CRM76_02200</name>
</gene>
<dbReference type="Pfam" id="PF10411">
    <property type="entry name" value="DsbC_N"/>
    <property type="match status" value="1"/>
</dbReference>
<evidence type="ECO:0000313" key="11">
    <source>
        <dbReference type="EMBL" id="PEH74112.1"/>
    </source>
</evidence>
<evidence type="ECO:0000256" key="2">
    <source>
        <dbReference type="ARBA" id="ARBA00009813"/>
    </source>
</evidence>
<keyword evidence="5 8" id="KW-0574">Periplasm</keyword>
<evidence type="ECO:0000256" key="8">
    <source>
        <dbReference type="RuleBase" id="RU364038"/>
    </source>
</evidence>
<dbReference type="Pfam" id="PF13098">
    <property type="entry name" value="Thioredoxin_2"/>
    <property type="match status" value="1"/>
</dbReference>
<feature type="domain" description="Disulphide bond isomerase DsbC/G N-terminal" evidence="9">
    <location>
        <begin position="21"/>
        <end position="87"/>
    </location>
</feature>
<evidence type="ECO:0000256" key="1">
    <source>
        <dbReference type="ARBA" id="ARBA00004418"/>
    </source>
</evidence>
<name>A0A2A7U6S6_EDWTA</name>
<evidence type="ECO:0000313" key="12">
    <source>
        <dbReference type="Proteomes" id="UP000219788"/>
    </source>
</evidence>
<dbReference type="InterPro" id="IPR018950">
    <property type="entry name" value="DiS-bond_isomerase_DsbC/G_N"/>
</dbReference>
<dbReference type="Gene3D" id="3.10.450.70">
    <property type="entry name" value="Disulphide bond isomerase, DsbC/G, N-terminal"/>
    <property type="match status" value="1"/>
</dbReference>
<evidence type="ECO:0000259" key="10">
    <source>
        <dbReference type="Pfam" id="PF13098"/>
    </source>
</evidence>
<comment type="caution">
    <text evidence="11">The sequence shown here is derived from an EMBL/GenBank/DDBJ whole genome shotgun (WGS) entry which is preliminary data.</text>
</comment>
<dbReference type="InterPro" id="IPR009094">
    <property type="entry name" value="DiS-bond_isomerase_DsbC/G_N_sf"/>
</dbReference>
<dbReference type="GO" id="GO:0042597">
    <property type="term" value="C:periplasmic space"/>
    <property type="evidence" value="ECO:0007669"/>
    <property type="project" value="UniProtKB-SubCell"/>
</dbReference>
<feature type="signal peptide" evidence="8">
    <location>
        <begin position="1"/>
        <end position="23"/>
    </location>
</feature>
<dbReference type="Proteomes" id="UP000219788">
    <property type="component" value="Unassembled WGS sequence"/>
</dbReference>
<dbReference type="InterPro" id="IPR036249">
    <property type="entry name" value="Thioredoxin-like_sf"/>
</dbReference>